<evidence type="ECO:0000256" key="2">
    <source>
        <dbReference type="SAM" id="SignalP"/>
    </source>
</evidence>
<keyword evidence="4" id="KW-1185">Reference proteome</keyword>
<dbReference type="Proteomes" id="UP000708298">
    <property type="component" value="Unassembled WGS sequence"/>
</dbReference>
<dbReference type="EMBL" id="JAESVB010000001">
    <property type="protein sequence ID" value="MCB8873691.1"/>
    <property type="molecule type" value="Genomic_DNA"/>
</dbReference>
<dbReference type="GO" id="GO:0042597">
    <property type="term" value="C:periplasmic space"/>
    <property type="evidence" value="ECO:0007669"/>
    <property type="project" value="InterPro"/>
</dbReference>
<dbReference type="AlphaFoldDB" id="A0A964DX18"/>
<reference evidence="3" key="2">
    <citation type="submission" date="2021-01" db="EMBL/GenBank/DDBJ databases">
        <authorList>
            <person name="Mieszkin S."/>
            <person name="Pouder E."/>
            <person name="Alain K."/>
        </authorList>
    </citation>
    <scope>NUCLEOTIDE SEQUENCE</scope>
    <source>
        <strain evidence="3">HW T2.11</strain>
    </source>
</reference>
<comment type="caution">
    <text evidence="3">The sequence shown here is derived from an EMBL/GenBank/DDBJ whole genome shotgun (WGS) entry which is preliminary data.</text>
</comment>
<feature type="compositionally biased region" description="Low complexity" evidence="1">
    <location>
        <begin position="38"/>
        <end position="73"/>
    </location>
</feature>
<sequence>MKFTAPTAPRLALALGLAAACGLGPVISTAHAQSTSQPATLSPGSAAAPAPTSPTTPAEVPAPSATPAATDKASPAHRHGSQALNTYLTALHKDLKITPDEEPQWTAFADTIRDNAAQLGQAYRARRQQLPTMDATQDLSSFIQVEQLRLDGLKKSSDAFNTLYAAMPADQKKVADGVFLSDLPGGPRHKGPAKAKAAQ</sequence>
<name>A0A964DX18_9PROT</name>
<reference evidence="3" key="1">
    <citation type="journal article" date="2021" name="Microorganisms">
        <title>Acidisoma silvae sp. nov. and Acidisomacellulosilytica sp. nov., Two Acidophilic Bacteria Isolated from Decaying Wood, Hydrolyzing Cellulose and Producing Poly-3-hydroxybutyrate.</title>
        <authorList>
            <person name="Mieszkin S."/>
            <person name="Pouder E."/>
            <person name="Uroz S."/>
            <person name="Simon-Colin C."/>
            <person name="Alain K."/>
        </authorList>
    </citation>
    <scope>NUCLEOTIDE SEQUENCE</scope>
    <source>
        <strain evidence="3">HW T2.11</strain>
    </source>
</reference>
<proteinExistence type="predicted"/>
<evidence type="ECO:0000313" key="3">
    <source>
        <dbReference type="EMBL" id="MCB8873691.1"/>
    </source>
</evidence>
<evidence type="ECO:0000256" key="1">
    <source>
        <dbReference type="SAM" id="MobiDB-lite"/>
    </source>
</evidence>
<dbReference type="PROSITE" id="PS51257">
    <property type="entry name" value="PROKAR_LIPOPROTEIN"/>
    <property type="match status" value="1"/>
</dbReference>
<feature type="region of interest" description="Disordered" evidence="1">
    <location>
        <begin position="34"/>
        <end position="79"/>
    </location>
</feature>
<feature type="chain" id="PRO_5037270405" evidence="2">
    <location>
        <begin position="33"/>
        <end position="199"/>
    </location>
</feature>
<evidence type="ECO:0000313" key="4">
    <source>
        <dbReference type="Proteomes" id="UP000708298"/>
    </source>
</evidence>
<organism evidence="3 4">
    <name type="scientific">Acidisoma silvae</name>
    <dbReference type="NCBI Taxonomy" id="2802396"/>
    <lineage>
        <taxon>Bacteria</taxon>
        <taxon>Pseudomonadati</taxon>
        <taxon>Pseudomonadota</taxon>
        <taxon>Alphaproteobacteria</taxon>
        <taxon>Acetobacterales</taxon>
        <taxon>Acidocellaceae</taxon>
        <taxon>Acidisoma</taxon>
    </lineage>
</organism>
<dbReference type="Pfam" id="PF07813">
    <property type="entry name" value="LTXXQ"/>
    <property type="match status" value="1"/>
</dbReference>
<dbReference type="InterPro" id="IPR012899">
    <property type="entry name" value="LTXXQ"/>
</dbReference>
<keyword evidence="2" id="KW-0732">Signal</keyword>
<dbReference type="RefSeq" id="WP_227319375.1">
    <property type="nucleotide sequence ID" value="NZ_JAESVB010000001.1"/>
</dbReference>
<feature type="signal peptide" evidence="2">
    <location>
        <begin position="1"/>
        <end position="32"/>
    </location>
</feature>
<accession>A0A964DX18</accession>
<gene>
    <name evidence="3" type="ORF">ASILVAE211_00745</name>
</gene>
<protein>
    <submittedName>
        <fullName evidence="3">Spy/CpxP family protein refolding chaperone</fullName>
    </submittedName>
</protein>